<keyword evidence="2" id="KW-1185">Reference proteome</keyword>
<name>A0ACC1YNH3_MELAZ</name>
<protein>
    <submittedName>
        <fullName evidence="1">Oligopeptide transporter</fullName>
    </submittedName>
</protein>
<organism evidence="1 2">
    <name type="scientific">Melia azedarach</name>
    <name type="common">Chinaberry tree</name>
    <dbReference type="NCBI Taxonomy" id="155640"/>
    <lineage>
        <taxon>Eukaryota</taxon>
        <taxon>Viridiplantae</taxon>
        <taxon>Streptophyta</taxon>
        <taxon>Embryophyta</taxon>
        <taxon>Tracheophyta</taxon>
        <taxon>Spermatophyta</taxon>
        <taxon>Magnoliopsida</taxon>
        <taxon>eudicotyledons</taxon>
        <taxon>Gunneridae</taxon>
        <taxon>Pentapetalae</taxon>
        <taxon>rosids</taxon>
        <taxon>malvids</taxon>
        <taxon>Sapindales</taxon>
        <taxon>Meliaceae</taxon>
        <taxon>Melia</taxon>
    </lineage>
</organism>
<proteinExistence type="predicted"/>
<accession>A0ACC1YNH3</accession>
<sequence>MWWPANLVQVSIFRALHEKAKRKNGGLTRLKFLLTIFTSSFTYYIVPGYLFPSLSALSFIYWIWEDSITVQRLGSGLYDIGIGSFRDWFTVAGFLGSPLPSPLFTIVNPLFGIGTYSFMFFSPIAYWSNAYEATRFPLFSSHTFDYAAKTYNITLILKRETFNLDQVAYDL</sequence>
<evidence type="ECO:0000313" key="2">
    <source>
        <dbReference type="Proteomes" id="UP001164539"/>
    </source>
</evidence>
<reference evidence="1 2" key="1">
    <citation type="journal article" date="2023" name="Science">
        <title>Complex scaffold remodeling in plant triterpene biosynthesis.</title>
        <authorList>
            <person name="De La Pena R."/>
            <person name="Hodgson H."/>
            <person name="Liu J.C."/>
            <person name="Stephenson M.J."/>
            <person name="Martin A.C."/>
            <person name="Owen C."/>
            <person name="Harkess A."/>
            <person name="Leebens-Mack J."/>
            <person name="Jimenez L.E."/>
            <person name="Osbourn A."/>
            <person name="Sattely E.S."/>
        </authorList>
    </citation>
    <scope>NUCLEOTIDE SEQUENCE [LARGE SCALE GENOMIC DNA]</scope>
    <source>
        <strain evidence="2">cv. JPN11</strain>
        <tissue evidence="1">Leaf</tissue>
    </source>
</reference>
<dbReference type="EMBL" id="CM051395">
    <property type="protein sequence ID" value="KAJ4725317.1"/>
    <property type="molecule type" value="Genomic_DNA"/>
</dbReference>
<gene>
    <name evidence="1" type="ORF">OWV82_004208</name>
</gene>
<evidence type="ECO:0000313" key="1">
    <source>
        <dbReference type="EMBL" id="KAJ4725317.1"/>
    </source>
</evidence>
<comment type="caution">
    <text evidence="1">The sequence shown here is derived from an EMBL/GenBank/DDBJ whole genome shotgun (WGS) entry which is preliminary data.</text>
</comment>
<dbReference type="Proteomes" id="UP001164539">
    <property type="component" value="Chromosome 2"/>
</dbReference>